<dbReference type="EMBL" id="CP146016">
    <property type="protein sequence ID" value="WWQ60921.1"/>
    <property type="molecule type" value="Genomic_DNA"/>
</dbReference>
<dbReference type="GeneID" id="89335550"/>
<accession>A0AAX4L3G3</accession>
<evidence type="ECO:0008006" key="3">
    <source>
        <dbReference type="Google" id="ProtNLM"/>
    </source>
</evidence>
<evidence type="ECO:0000313" key="1">
    <source>
        <dbReference type="EMBL" id="WWQ60921.1"/>
    </source>
</evidence>
<proteinExistence type="predicted"/>
<reference evidence="1 2" key="1">
    <citation type="submission" date="2024-02" db="EMBL/GenBank/DDBJ databases">
        <title>STSV induces naive adaptation in Sulfolobus.</title>
        <authorList>
            <person name="Xiang X."/>
            <person name="Song M."/>
        </authorList>
    </citation>
    <scope>NUCLEOTIDE SEQUENCE [LARGE SCALE GENOMIC DNA]</scope>
    <source>
        <strain evidence="1 2">RT2</strain>
    </source>
</reference>
<dbReference type="AlphaFoldDB" id="A0AAX4L3G3"/>
<sequence length="348" mass="41173">MYASNLSADDLFYSDNPNDVLHFYNFFESAEDLIEWMRSRPRAEVKIKEVEGDTSIIIVIPTANVNGIYAKNDIEIYKGLHIIFCESSGRYFNYAHSINICVKEAMKYDPEWILFSNDDMYKVDEPYVLKNELQQLNYKKVLAVLPIDKQYRFNYNEIRVLRPSIIKGYRNFSFGMLSLLYDNLIRRRNTKININLILLLSIAQIHYNNILRKFNLPFVDLRIAENRKITFKIRNMMEKIFNEYINSFYIKKFGDFGGFSRAFLQTRNGIIFDETYINGVENYDLSFELMLENVPINIIKYRKGSYKGRSLGTGITQKGVSRSIRQFANYIYFSYKYLNILTNKNNHK</sequence>
<gene>
    <name evidence="1" type="ORF">V6M85_02235</name>
</gene>
<dbReference type="InterPro" id="IPR029044">
    <property type="entry name" value="Nucleotide-diphossugar_trans"/>
</dbReference>
<keyword evidence="2" id="KW-1185">Reference proteome</keyword>
<dbReference type="RefSeq" id="WP_338602450.1">
    <property type="nucleotide sequence ID" value="NZ_CP146016.1"/>
</dbReference>
<organism evidence="1 2">
    <name type="scientific">Sulfolobus tengchongensis</name>
    <dbReference type="NCBI Taxonomy" id="207809"/>
    <lineage>
        <taxon>Archaea</taxon>
        <taxon>Thermoproteota</taxon>
        <taxon>Thermoprotei</taxon>
        <taxon>Sulfolobales</taxon>
        <taxon>Sulfolobaceae</taxon>
        <taxon>Sulfolobus</taxon>
    </lineage>
</organism>
<evidence type="ECO:0000313" key="2">
    <source>
        <dbReference type="Proteomes" id="UP001432202"/>
    </source>
</evidence>
<name>A0AAX4L3G3_9CREN</name>
<protein>
    <recommendedName>
        <fullName evidence="3">Glycosyltransferase</fullName>
    </recommendedName>
</protein>
<dbReference type="SUPFAM" id="SSF53448">
    <property type="entry name" value="Nucleotide-diphospho-sugar transferases"/>
    <property type="match status" value="1"/>
</dbReference>
<dbReference type="Proteomes" id="UP001432202">
    <property type="component" value="Chromosome"/>
</dbReference>